<protein>
    <submittedName>
        <fullName evidence="1">Uncharacterized protein</fullName>
    </submittedName>
</protein>
<reference evidence="1 2" key="1">
    <citation type="submission" date="2020-01" db="EMBL/GenBank/DDBJ databases">
        <authorList>
            <consortium name="DOE Joint Genome Institute"/>
            <person name="Haridas S."/>
            <person name="Albert R."/>
            <person name="Binder M."/>
            <person name="Bloem J."/>
            <person name="Labutti K."/>
            <person name="Salamov A."/>
            <person name="Andreopoulos B."/>
            <person name="Baker S.E."/>
            <person name="Barry K."/>
            <person name="Bills G."/>
            <person name="Bluhm B.H."/>
            <person name="Cannon C."/>
            <person name="Castanera R."/>
            <person name="Culley D.E."/>
            <person name="Daum C."/>
            <person name="Ezra D."/>
            <person name="Gonzalez J.B."/>
            <person name="Henrissat B."/>
            <person name="Kuo A."/>
            <person name="Liang C."/>
            <person name="Lipzen A."/>
            <person name="Lutzoni F."/>
            <person name="Magnuson J."/>
            <person name="Mondo S."/>
            <person name="Nolan M."/>
            <person name="Ohm R."/>
            <person name="Pangilinan J."/>
            <person name="Park H.-J.H."/>
            <person name="Ramirez L."/>
            <person name="Alfaro M."/>
            <person name="Sun H."/>
            <person name="Tritt A."/>
            <person name="Yoshinaga Y."/>
            <person name="Zwiers L.-H.L."/>
            <person name="Turgeon B.G."/>
            <person name="Goodwin S.B."/>
            <person name="Spatafora J.W."/>
            <person name="Crous P.W."/>
            <person name="Grigoriev I.V."/>
        </authorList>
    </citation>
    <scope>NUCLEOTIDE SEQUENCE [LARGE SCALE GENOMIC DNA]</scope>
    <source>
        <strain evidence="1 2">CBS 611.86</strain>
    </source>
</reference>
<sequence>MVAKRQDSTNAQRHITRCYTDRWCAEASPRMEPFLTSLRIDGLNVNMLLYTTKQFLIATAKLRNSPRWSNPVITHRGPPHCSSAPHLYNATSNPAIAIPIPTPAPALLIDAAPLLKGPAEVVGEGTSSGNAAGDVGEQLSIATDTFYVQRGAGAKIISEAGTLILT</sequence>
<gene>
    <name evidence="1" type="ORF">BDV95DRAFT_3353</name>
</gene>
<evidence type="ECO:0000313" key="2">
    <source>
        <dbReference type="Proteomes" id="UP000481861"/>
    </source>
</evidence>
<dbReference type="EMBL" id="JAADJZ010000001">
    <property type="protein sequence ID" value="KAF2877835.1"/>
    <property type="molecule type" value="Genomic_DNA"/>
</dbReference>
<dbReference type="Proteomes" id="UP000481861">
    <property type="component" value="Unassembled WGS sequence"/>
</dbReference>
<evidence type="ECO:0000313" key="1">
    <source>
        <dbReference type="EMBL" id="KAF2877835.1"/>
    </source>
</evidence>
<keyword evidence="2" id="KW-1185">Reference proteome</keyword>
<proteinExistence type="predicted"/>
<organism evidence="1 2">
    <name type="scientific">Massariosphaeria phaeospora</name>
    <dbReference type="NCBI Taxonomy" id="100035"/>
    <lineage>
        <taxon>Eukaryota</taxon>
        <taxon>Fungi</taxon>
        <taxon>Dikarya</taxon>
        <taxon>Ascomycota</taxon>
        <taxon>Pezizomycotina</taxon>
        <taxon>Dothideomycetes</taxon>
        <taxon>Pleosporomycetidae</taxon>
        <taxon>Pleosporales</taxon>
        <taxon>Pleosporales incertae sedis</taxon>
        <taxon>Massariosphaeria</taxon>
    </lineage>
</organism>
<name>A0A7C8MJH0_9PLEO</name>
<dbReference type="AlphaFoldDB" id="A0A7C8MJH0"/>
<accession>A0A7C8MJH0</accession>
<comment type="caution">
    <text evidence="1">The sequence shown here is derived from an EMBL/GenBank/DDBJ whole genome shotgun (WGS) entry which is preliminary data.</text>
</comment>